<proteinExistence type="predicted"/>
<evidence type="ECO:0000259" key="3">
    <source>
        <dbReference type="PROSITE" id="PS51755"/>
    </source>
</evidence>
<accession>A0AB74UQV5</accession>
<dbReference type="CDD" id="cd00383">
    <property type="entry name" value="trans_reg_C"/>
    <property type="match status" value="1"/>
</dbReference>
<dbReference type="InterPro" id="IPR036388">
    <property type="entry name" value="WH-like_DNA-bd_sf"/>
</dbReference>
<dbReference type="AlphaFoldDB" id="A0AB74UQV5"/>
<protein>
    <submittedName>
        <fullName evidence="4">Winged helix-turn-helix domain-containing protein</fullName>
    </submittedName>
</protein>
<evidence type="ECO:0000256" key="2">
    <source>
        <dbReference type="PROSITE-ProRule" id="PRU01091"/>
    </source>
</evidence>
<name>A0AB74UQV5_9GAMM</name>
<gene>
    <name evidence="4" type="ORF">ACFYG5_14005</name>
</gene>
<dbReference type="InterPro" id="IPR011990">
    <property type="entry name" value="TPR-like_helical_dom_sf"/>
</dbReference>
<dbReference type="GO" id="GO:0006355">
    <property type="term" value="P:regulation of DNA-templated transcription"/>
    <property type="evidence" value="ECO:0007669"/>
    <property type="project" value="InterPro"/>
</dbReference>
<organism evidence="4">
    <name type="scientific">Rhodanobacter sp. FW102-FHT14D07</name>
    <dbReference type="NCBI Taxonomy" id="3351462"/>
    <lineage>
        <taxon>Bacteria</taxon>
        <taxon>Pseudomonadati</taxon>
        <taxon>Pseudomonadota</taxon>
        <taxon>Gammaproteobacteria</taxon>
        <taxon>Lysobacterales</taxon>
        <taxon>Rhodanobacteraceae</taxon>
        <taxon>Rhodanobacter</taxon>
    </lineage>
</organism>
<dbReference type="InterPro" id="IPR001867">
    <property type="entry name" value="OmpR/PhoB-type_DNA-bd"/>
</dbReference>
<keyword evidence="1 2" id="KW-0238">DNA-binding</keyword>
<dbReference type="Gene3D" id="1.25.40.10">
    <property type="entry name" value="Tetratricopeptide repeat domain"/>
    <property type="match status" value="1"/>
</dbReference>
<evidence type="ECO:0000256" key="1">
    <source>
        <dbReference type="ARBA" id="ARBA00023125"/>
    </source>
</evidence>
<dbReference type="PROSITE" id="PS51755">
    <property type="entry name" value="OMPR_PHOB"/>
    <property type="match status" value="1"/>
</dbReference>
<dbReference type="Pfam" id="PF00486">
    <property type="entry name" value="Trans_reg_C"/>
    <property type="match status" value="1"/>
</dbReference>
<feature type="DNA-binding region" description="OmpR/PhoB-type" evidence="2">
    <location>
        <begin position="6"/>
        <end position="104"/>
    </location>
</feature>
<sequence length="662" mass="71991">MDPSTPAPLAFDDCTIDFAGRRLLRGGIGQPLEPKAFAVLALLAGTPGRVFTRDEILDAVWGHRHVTPGVLNRLMTLLRHALGEDAKVARYLHTVHGVGYRFDLPEATPDAPSRAVPVPASQAPTMPVPVPVQPAASHPPMARRRAGDRHGMARAMWWLLPLLALLAVAGWQWWPHAPSAPKPAPERSIAVLPLVNASNDKGQQFFSDGLSESLINSLSRFSGLKVIGRDSAFQFRGSRDDSRTIGRKLGVSYLLSGSVQHVGDVVRINAALTRAADGSTLWAEHYDRPYRNLFALQDEIASAVIGALQVKLLSPGESVRHDDRPPSGSIDAYNAYLQGLKHWHDEDFRRASEYMAKAVQLDPGYAMAWAHLSGSLSTVATFSNEPAEATRQHMNEARRAADQALQLAPGLGAAHAARAYLMVYSFDHRGALAECRRAVQLAPEDGTVLNGCGYVFAQVGKLREAIRSRQHLLSIEPLYIINYQQYAKLLLASGRLDEAEKYLGTAESLPQTNAHWRYSSLFLRMAVALARGDAVKAMGSALQMPAKYRDPYTALAAQIGPDRAAADTALANALAGKAEANADPHLIAQIYALRGDAGHAVEWLQHASAADLLFLPTDPFILNLRDDPRFIAFCERIGLPPPGESEALSIDQIRAANGTRNR</sequence>
<reference evidence="4" key="1">
    <citation type="submission" date="2024-10" db="EMBL/GenBank/DDBJ databases">
        <authorList>
            <person name="Lesea H.P."/>
            <person name="Kuehl J.V."/>
            <person name="Chandonia J.-M."/>
        </authorList>
    </citation>
    <scope>NUCLEOTIDE SEQUENCE</scope>
    <source>
        <strain evidence="4">FW102-FHT14D07</strain>
    </source>
</reference>
<evidence type="ECO:0000313" key="4">
    <source>
        <dbReference type="EMBL" id="XIA17664.1"/>
    </source>
</evidence>
<dbReference type="Gene3D" id="1.10.10.10">
    <property type="entry name" value="Winged helix-like DNA-binding domain superfamily/Winged helix DNA-binding domain"/>
    <property type="match status" value="1"/>
</dbReference>
<dbReference type="GO" id="GO:0000160">
    <property type="term" value="P:phosphorelay signal transduction system"/>
    <property type="evidence" value="ECO:0007669"/>
    <property type="project" value="InterPro"/>
</dbReference>
<dbReference type="SMART" id="SM00862">
    <property type="entry name" value="Trans_reg_C"/>
    <property type="match status" value="1"/>
</dbReference>
<dbReference type="SUPFAM" id="SSF46894">
    <property type="entry name" value="C-terminal effector domain of the bipartite response regulators"/>
    <property type="match status" value="1"/>
</dbReference>
<dbReference type="GO" id="GO:0003677">
    <property type="term" value="F:DNA binding"/>
    <property type="evidence" value="ECO:0007669"/>
    <property type="project" value="UniProtKB-UniRule"/>
</dbReference>
<dbReference type="EMBL" id="CP170721">
    <property type="protein sequence ID" value="XIA17664.1"/>
    <property type="molecule type" value="Genomic_DNA"/>
</dbReference>
<dbReference type="InterPro" id="IPR016032">
    <property type="entry name" value="Sig_transdc_resp-reg_C-effctor"/>
</dbReference>
<dbReference type="SUPFAM" id="SSF48452">
    <property type="entry name" value="TPR-like"/>
    <property type="match status" value="1"/>
</dbReference>
<feature type="domain" description="OmpR/PhoB-type" evidence="3">
    <location>
        <begin position="6"/>
        <end position="104"/>
    </location>
</feature>
<dbReference type="Gene3D" id="3.40.50.10610">
    <property type="entry name" value="ABC-type transport auxiliary lipoprotein component"/>
    <property type="match status" value="1"/>
</dbReference>
<dbReference type="RefSeq" id="WP_395116112.1">
    <property type="nucleotide sequence ID" value="NZ_CP170721.1"/>
</dbReference>